<evidence type="ECO:0000313" key="2">
    <source>
        <dbReference type="Proteomes" id="UP001290101"/>
    </source>
</evidence>
<comment type="caution">
    <text evidence="1">The sequence shown here is derived from an EMBL/GenBank/DDBJ whole genome shotgun (WGS) entry which is preliminary data.</text>
</comment>
<gene>
    <name evidence="1" type="ORF">U2F25_29620</name>
</gene>
<dbReference type="InterPro" id="IPR029013">
    <property type="entry name" value="HP0062-like_sf"/>
</dbReference>
<dbReference type="EMBL" id="JAXOTQ010000049">
    <property type="protein sequence ID" value="MDZ5493578.1"/>
    <property type="molecule type" value="Genomic_DNA"/>
</dbReference>
<reference evidence="1 2" key="1">
    <citation type="submission" date="2023-12" db="EMBL/GenBank/DDBJ databases">
        <title>Micromonospora sp. nov., isolated from Atacama Desert.</title>
        <authorList>
            <person name="Carro L."/>
            <person name="Golinska P."/>
            <person name="Klenk H.-P."/>
            <person name="Goodfellow M."/>
        </authorList>
    </citation>
    <scope>NUCLEOTIDE SEQUENCE [LARGE SCALE GENOMIC DNA]</scope>
    <source>
        <strain evidence="1 2">4G53</strain>
    </source>
</reference>
<protein>
    <recommendedName>
        <fullName evidence="3">WXG100 family type VII secretion target</fullName>
    </recommendedName>
</protein>
<evidence type="ECO:0000313" key="1">
    <source>
        <dbReference type="EMBL" id="MDZ5493578.1"/>
    </source>
</evidence>
<sequence length="94" mass="10687">MANDNDIVNASPADVRKLATALNAYKQEVVSASKKVRGALGSANWNDSRKSQFESRYQDLQKRIDGFMTGEVDQMIKQLNDLARRLDEIRNIRM</sequence>
<dbReference type="Gene3D" id="1.10.287.1060">
    <property type="entry name" value="ESAT-6-like"/>
    <property type="match status" value="1"/>
</dbReference>
<proteinExistence type="predicted"/>
<dbReference type="RefSeq" id="WP_322443156.1">
    <property type="nucleotide sequence ID" value="NZ_JAXOTQ010000049.1"/>
</dbReference>
<dbReference type="SUPFAM" id="SSF158414">
    <property type="entry name" value="HP0062-like"/>
    <property type="match status" value="1"/>
</dbReference>
<organism evidence="1 2">
    <name type="scientific">Micromonospora sicca</name>
    <dbReference type="NCBI Taxonomy" id="2202420"/>
    <lineage>
        <taxon>Bacteria</taxon>
        <taxon>Bacillati</taxon>
        <taxon>Actinomycetota</taxon>
        <taxon>Actinomycetes</taxon>
        <taxon>Micromonosporales</taxon>
        <taxon>Micromonosporaceae</taxon>
        <taxon>Micromonospora</taxon>
    </lineage>
</organism>
<evidence type="ECO:0008006" key="3">
    <source>
        <dbReference type="Google" id="ProtNLM"/>
    </source>
</evidence>
<accession>A0ABU5JMF4</accession>
<keyword evidence="2" id="KW-1185">Reference proteome</keyword>
<dbReference type="Proteomes" id="UP001290101">
    <property type="component" value="Unassembled WGS sequence"/>
</dbReference>
<name>A0ABU5JMF4_9ACTN</name>